<proteinExistence type="predicted"/>
<dbReference type="EMBL" id="BJOU01000001">
    <property type="protein sequence ID" value="GED96885.1"/>
    <property type="molecule type" value="Genomic_DNA"/>
</dbReference>
<name>A0A7I9UUW1_9ACTN</name>
<comment type="caution">
    <text evidence="1">The sequence shown here is derived from an EMBL/GenBank/DDBJ whole genome shotgun (WGS) entry which is preliminary data.</text>
</comment>
<evidence type="ECO:0000313" key="2">
    <source>
        <dbReference type="Proteomes" id="UP000444980"/>
    </source>
</evidence>
<gene>
    <name evidence="1" type="ORF">nbrc107697_09240</name>
</gene>
<sequence length="192" mass="19130">MGAYAQPTMKHQPLLSLWSVLVVVVGLVASALVVTGAAGAASAAPDATTISPGKFATPGGHGNFRWRYSSSAKNLCGIYPAGRSYVVRCAAKIPAADGSGASKKFTAIEIGSRGVKRTTSDGDAYPGAKRLYPHQAISVVGITCTAAEGASVTCETNKGAFSIVGGVAHAGKSTAIAPGGGPGCTGSSCDER</sequence>
<dbReference type="Proteomes" id="UP000444980">
    <property type="component" value="Unassembled WGS sequence"/>
</dbReference>
<evidence type="ECO:0000313" key="1">
    <source>
        <dbReference type="EMBL" id="GED96885.1"/>
    </source>
</evidence>
<organism evidence="1 2">
    <name type="scientific">Gordonia crocea</name>
    <dbReference type="NCBI Taxonomy" id="589162"/>
    <lineage>
        <taxon>Bacteria</taxon>
        <taxon>Bacillati</taxon>
        <taxon>Actinomycetota</taxon>
        <taxon>Actinomycetes</taxon>
        <taxon>Mycobacteriales</taxon>
        <taxon>Gordoniaceae</taxon>
        <taxon>Gordonia</taxon>
    </lineage>
</organism>
<accession>A0A7I9UUW1</accession>
<dbReference type="AlphaFoldDB" id="A0A7I9UUW1"/>
<reference evidence="2" key="1">
    <citation type="submission" date="2019-06" db="EMBL/GenBank/DDBJ databases">
        <title>Gordonia isolated from sludge of a wastewater treatment plant.</title>
        <authorList>
            <person name="Tamura T."/>
            <person name="Aoyama K."/>
            <person name="Kang Y."/>
            <person name="Saito S."/>
            <person name="Akiyama N."/>
            <person name="Yazawa K."/>
            <person name="Gonoi T."/>
            <person name="Mikami Y."/>
        </authorList>
    </citation>
    <scope>NUCLEOTIDE SEQUENCE [LARGE SCALE GENOMIC DNA]</scope>
    <source>
        <strain evidence="2">NBRC 107697</strain>
    </source>
</reference>
<protein>
    <submittedName>
        <fullName evidence="1">Uncharacterized protein</fullName>
    </submittedName>
</protein>
<keyword evidence="2" id="KW-1185">Reference proteome</keyword>